<proteinExistence type="predicted"/>
<accession>A0A381TX46</accession>
<sequence length="34" mass="3944">MAFTRSRVTVLQASRYSKAMNQTAERQQEQSDPQ</sequence>
<protein>
    <submittedName>
        <fullName evidence="2">Uncharacterized protein</fullName>
    </submittedName>
</protein>
<reference evidence="2" key="1">
    <citation type="submission" date="2018-05" db="EMBL/GenBank/DDBJ databases">
        <authorList>
            <person name="Lanie J.A."/>
            <person name="Ng W.-L."/>
            <person name="Kazmierczak K.M."/>
            <person name="Andrzejewski T.M."/>
            <person name="Davidsen T.M."/>
            <person name="Wayne K.J."/>
            <person name="Tettelin H."/>
            <person name="Glass J.I."/>
            <person name="Rusch D."/>
            <person name="Podicherti R."/>
            <person name="Tsui H.-C.T."/>
            <person name="Winkler M.E."/>
        </authorList>
    </citation>
    <scope>NUCLEOTIDE SEQUENCE</scope>
</reference>
<gene>
    <name evidence="2" type="ORF">METZ01_LOCUS73218</name>
</gene>
<feature type="region of interest" description="Disordered" evidence="1">
    <location>
        <begin position="14"/>
        <end position="34"/>
    </location>
</feature>
<name>A0A381TX46_9ZZZZ</name>
<evidence type="ECO:0000313" key="2">
    <source>
        <dbReference type="EMBL" id="SVA20364.1"/>
    </source>
</evidence>
<dbReference type="EMBL" id="UINC01005290">
    <property type="protein sequence ID" value="SVA20364.1"/>
    <property type="molecule type" value="Genomic_DNA"/>
</dbReference>
<evidence type="ECO:0000256" key="1">
    <source>
        <dbReference type="SAM" id="MobiDB-lite"/>
    </source>
</evidence>
<organism evidence="2">
    <name type="scientific">marine metagenome</name>
    <dbReference type="NCBI Taxonomy" id="408172"/>
    <lineage>
        <taxon>unclassified sequences</taxon>
        <taxon>metagenomes</taxon>
        <taxon>ecological metagenomes</taxon>
    </lineage>
</organism>
<dbReference type="AlphaFoldDB" id="A0A381TX46"/>